<evidence type="ECO:0000313" key="3">
    <source>
        <dbReference type="Proteomes" id="UP000545037"/>
    </source>
</evidence>
<feature type="signal peptide" evidence="1">
    <location>
        <begin position="1"/>
        <end position="27"/>
    </location>
</feature>
<comment type="caution">
    <text evidence="2">The sequence shown here is derived from an EMBL/GenBank/DDBJ whole genome shotgun (WGS) entry which is preliminary data.</text>
</comment>
<evidence type="ECO:0000256" key="1">
    <source>
        <dbReference type="SAM" id="SignalP"/>
    </source>
</evidence>
<dbReference type="Proteomes" id="UP000545037">
    <property type="component" value="Unassembled WGS sequence"/>
</dbReference>
<name>A0A7W9FEU8_9CAUL</name>
<dbReference type="EMBL" id="JACHOR010000004">
    <property type="protein sequence ID" value="MBB5746816.1"/>
    <property type="molecule type" value="Genomic_DNA"/>
</dbReference>
<dbReference type="AlphaFoldDB" id="A0A7W9FEU8"/>
<keyword evidence="1" id="KW-0732">Signal</keyword>
<reference evidence="2 3" key="1">
    <citation type="submission" date="2020-08" db="EMBL/GenBank/DDBJ databases">
        <title>Genomic Encyclopedia of Type Strains, Phase IV (KMG-IV): sequencing the most valuable type-strain genomes for metagenomic binning, comparative biology and taxonomic classification.</title>
        <authorList>
            <person name="Goeker M."/>
        </authorList>
    </citation>
    <scope>NUCLEOTIDE SEQUENCE [LARGE SCALE GENOMIC DNA]</scope>
    <source>
        <strain evidence="2 3">DSM 4737</strain>
    </source>
</reference>
<accession>A0A7W9FEU8</accession>
<feature type="chain" id="PRO_5030825889" evidence="1">
    <location>
        <begin position="28"/>
        <end position="171"/>
    </location>
</feature>
<sequence>MRRFAFIAPLAASLALGSIAIAQPTGAQPTGAPTVNVTLGEDLQEESEKLGQREVALQVAELTETVQQTLASRGALQGATINLVLTDLKPNRPTFQQAIDRPGLSLIDSLSIGGATIEGEVITAQGQTLPVKFDRYSTSIADVFGYSTWHDAERAYDRLARNLAAGRYVTR</sequence>
<organism evidence="2 3">
    <name type="scientific">Brevundimonas variabilis</name>
    <dbReference type="NCBI Taxonomy" id="74312"/>
    <lineage>
        <taxon>Bacteria</taxon>
        <taxon>Pseudomonadati</taxon>
        <taxon>Pseudomonadota</taxon>
        <taxon>Alphaproteobacteria</taxon>
        <taxon>Caulobacterales</taxon>
        <taxon>Caulobacteraceae</taxon>
        <taxon>Brevundimonas</taxon>
    </lineage>
</organism>
<protein>
    <submittedName>
        <fullName evidence="2">Uncharacterized protein</fullName>
    </submittedName>
</protein>
<proteinExistence type="predicted"/>
<dbReference type="RefSeq" id="WP_183213785.1">
    <property type="nucleotide sequence ID" value="NZ_JACHOR010000004.1"/>
</dbReference>
<evidence type="ECO:0000313" key="2">
    <source>
        <dbReference type="EMBL" id="MBB5746816.1"/>
    </source>
</evidence>
<gene>
    <name evidence="2" type="ORF">GGR13_002423</name>
</gene>
<keyword evidence="3" id="KW-1185">Reference proteome</keyword>